<dbReference type="InterPro" id="IPR006634">
    <property type="entry name" value="TLC-dom"/>
</dbReference>
<sequence>MADVQVPEHKERKERNAYLSSRVKETTFREWVVANQIGISMTTLAMLLALHNLYPSLRPYTAPFFQLSYYDESTNSYVQGWDDVYFVFSAAVALTGIRAIAIEWVMQPIARASGLKRKNATRIAEQGWMAMYYGFIWMVGLYLWKTSYYWGDFAAMWSQWPARPLSGMMKWYLLVELAFLMQQIFVIHVEERRKDHVQMLSHHIITSALLGSAYIYAMYNVSNVVLCLMDIVDVLLPVGEHRTSCSKEAPTNVLPQTAKILKYLKYETACNIGFGLFMATWFLTRHLIYPVVCWSVYHQLPLNLTYGCYTGSTSEFISAEPPNSFAYMLGPYFSLDNPICFNPTLKWMFLGLLLIIEGLSVLWFSMIVRVAYGVICGGNAEDSRSDEEDEAEVENQPVHSSVHLAAKDATAETVEGEHAPGLDRRRSNGTASVRARGRGRVPFDQSDRKALLGRIGCEKPT</sequence>
<evidence type="ECO:0000256" key="5">
    <source>
        <dbReference type="ARBA" id="ARBA00023136"/>
    </source>
</evidence>
<feature type="region of interest" description="Disordered" evidence="6">
    <location>
        <begin position="383"/>
        <end position="447"/>
    </location>
</feature>
<comment type="similarity">
    <text evidence="2">Belongs to the sphingosine N-acyltransferase family.</text>
</comment>
<keyword evidence="5 7" id="KW-0472">Membrane</keyword>
<dbReference type="InterPro" id="IPR016439">
    <property type="entry name" value="Lag1/Lac1-like"/>
</dbReference>
<dbReference type="PANTHER" id="PTHR12560:SF0">
    <property type="entry name" value="LD18904P"/>
    <property type="match status" value="1"/>
</dbReference>
<feature type="transmembrane region" description="Helical" evidence="7">
    <location>
        <begin position="200"/>
        <end position="219"/>
    </location>
</feature>
<name>A0A9W4JI47_9EURO</name>
<dbReference type="PIRSF" id="PIRSF005225">
    <property type="entry name" value="LAG1_LAC1"/>
    <property type="match status" value="1"/>
</dbReference>
<feature type="transmembrane region" description="Helical" evidence="7">
    <location>
        <begin position="127"/>
        <end position="151"/>
    </location>
</feature>
<keyword evidence="10" id="KW-1185">Reference proteome</keyword>
<evidence type="ECO:0000313" key="10">
    <source>
        <dbReference type="Proteomes" id="UP001152649"/>
    </source>
</evidence>
<evidence type="ECO:0000256" key="3">
    <source>
        <dbReference type="ARBA" id="ARBA00022692"/>
    </source>
</evidence>
<dbReference type="AlphaFoldDB" id="A0A9W4JI47"/>
<keyword evidence="3 7" id="KW-0812">Transmembrane</keyword>
<evidence type="ECO:0000256" key="1">
    <source>
        <dbReference type="ARBA" id="ARBA00004141"/>
    </source>
</evidence>
<dbReference type="GO" id="GO:0050291">
    <property type="term" value="F:sphingosine N-acyltransferase activity"/>
    <property type="evidence" value="ECO:0007669"/>
    <property type="project" value="InterPro"/>
</dbReference>
<evidence type="ECO:0000256" key="2">
    <source>
        <dbReference type="ARBA" id="ARBA00009808"/>
    </source>
</evidence>
<feature type="transmembrane region" description="Helical" evidence="7">
    <location>
        <begin position="84"/>
        <end position="106"/>
    </location>
</feature>
<proteinExistence type="inferred from homology"/>
<feature type="transmembrane region" description="Helical" evidence="7">
    <location>
        <begin position="31"/>
        <end position="54"/>
    </location>
</feature>
<feature type="compositionally biased region" description="Basic and acidic residues" evidence="6">
    <location>
        <begin position="405"/>
        <end position="426"/>
    </location>
</feature>
<keyword evidence="4 7" id="KW-1133">Transmembrane helix</keyword>
<dbReference type="Pfam" id="PF03798">
    <property type="entry name" value="TRAM_LAG1_CLN8"/>
    <property type="match status" value="2"/>
</dbReference>
<feature type="transmembrane region" description="Helical" evidence="7">
    <location>
        <begin position="347"/>
        <end position="368"/>
    </location>
</feature>
<evidence type="ECO:0000256" key="6">
    <source>
        <dbReference type="SAM" id="MobiDB-lite"/>
    </source>
</evidence>
<dbReference type="PANTHER" id="PTHR12560">
    <property type="entry name" value="LONGEVITY ASSURANCE FACTOR 1 LAG1"/>
    <property type="match status" value="1"/>
</dbReference>
<accession>A0A9W4JI47</accession>
<comment type="caution">
    <text evidence="9">The sequence shown here is derived from an EMBL/GenBank/DDBJ whole genome shotgun (WGS) entry which is preliminary data.</text>
</comment>
<dbReference type="EMBL" id="CAJVPG010000388">
    <property type="protein sequence ID" value="CAG8401475.1"/>
    <property type="molecule type" value="Genomic_DNA"/>
</dbReference>
<feature type="compositionally biased region" description="Acidic residues" evidence="6">
    <location>
        <begin position="384"/>
        <end position="393"/>
    </location>
</feature>
<dbReference type="SMART" id="SM00724">
    <property type="entry name" value="TLC"/>
    <property type="match status" value="1"/>
</dbReference>
<evidence type="ECO:0000259" key="8">
    <source>
        <dbReference type="SMART" id="SM00724"/>
    </source>
</evidence>
<comment type="subcellular location">
    <subcellularLocation>
        <location evidence="1">Membrane</location>
        <topology evidence="1">Multi-pass membrane protein</topology>
    </subcellularLocation>
</comment>
<organism evidence="9 10">
    <name type="scientific">Penicillium salamii</name>
    <dbReference type="NCBI Taxonomy" id="1612424"/>
    <lineage>
        <taxon>Eukaryota</taxon>
        <taxon>Fungi</taxon>
        <taxon>Dikarya</taxon>
        <taxon>Ascomycota</taxon>
        <taxon>Pezizomycotina</taxon>
        <taxon>Eurotiomycetes</taxon>
        <taxon>Eurotiomycetidae</taxon>
        <taxon>Eurotiales</taxon>
        <taxon>Aspergillaceae</taxon>
        <taxon>Penicillium</taxon>
    </lineage>
</organism>
<evidence type="ECO:0000313" key="9">
    <source>
        <dbReference type="EMBL" id="CAG8401475.1"/>
    </source>
</evidence>
<gene>
    <name evidence="9" type="ORF">PSALAMII_LOCUS7833</name>
</gene>
<evidence type="ECO:0000256" key="7">
    <source>
        <dbReference type="SAM" id="Phobius"/>
    </source>
</evidence>
<dbReference type="GO" id="GO:0046513">
    <property type="term" value="P:ceramide biosynthetic process"/>
    <property type="evidence" value="ECO:0007669"/>
    <property type="project" value="InterPro"/>
</dbReference>
<reference evidence="9" key="1">
    <citation type="submission" date="2021-07" db="EMBL/GenBank/DDBJ databases">
        <authorList>
            <person name="Branca A.L. A."/>
        </authorList>
    </citation>
    <scope>NUCLEOTIDE SEQUENCE</scope>
</reference>
<dbReference type="Proteomes" id="UP001152649">
    <property type="component" value="Unassembled WGS sequence"/>
</dbReference>
<feature type="domain" description="TLC" evidence="8">
    <location>
        <begin position="121"/>
        <end position="376"/>
    </location>
</feature>
<dbReference type="OrthoDB" id="537032at2759"/>
<dbReference type="GO" id="GO:0016020">
    <property type="term" value="C:membrane"/>
    <property type="evidence" value="ECO:0007669"/>
    <property type="project" value="UniProtKB-SubCell"/>
</dbReference>
<evidence type="ECO:0000256" key="4">
    <source>
        <dbReference type="ARBA" id="ARBA00022989"/>
    </source>
</evidence>
<protein>
    <recommendedName>
        <fullName evidence="8">TLC domain-containing protein</fullName>
    </recommendedName>
</protein>